<dbReference type="InterPro" id="IPR005648">
    <property type="entry name" value="FlgD"/>
</dbReference>
<dbReference type="Gene3D" id="2.30.30.910">
    <property type="match status" value="1"/>
</dbReference>
<evidence type="ECO:0000313" key="9">
    <source>
        <dbReference type="Proteomes" id="UP000192761"/>
    </source>
</evidence>
<dbReference type="EMBL" id="FWXD01000001">
    <property type="protein sequence ID" value="SMC16799.1"/>
    <property type="molecule type" value="Genomic_DNA"/>
</dbReference>
<keyword evidence="9" id="KW-1185">Reference proteome</keyword>
<dbReference type="Pfam" id="PF13861">
    <property type="entry name" value="FLgD_tudor"/>
    <property type="match status" value="1"/>
</dbReference>
<dbReference type="Proteomes" id="UP000192761">
    <property type="component" value="Unassembled WGS sequence"/>
</dbReference>
<evidence type="ECO:0000256" key="1">
    <source>
        <dbReference type="ARBA" id="ARBA00010577"/>
    </source>
</evidence>
<proteinExistence type="inferred from homology"/>
<protein>
    <recommendedName>
        <fullName evidence="2 5">Basal-body rod modification protein FlgD</fullName>
    </recommendedName>
</protein>
<evidence type="ECO:0000259" key="6">
    <source>
        <dbReference type="Pfam" id="PF13860"/>
    </source>
</evidence>
<dbReference type="InterPro" id="IPR025965">
    <property type="entry name" value="FlgD/Vpr_Ig-like"/>
</dbReference>
<feature type="domain" description="FlgD/Vpr Ig-like" evidence="6">
    <location>
        <begin position="112"/>
        <end position="181"/>
    </location>
</feature>
<dbReference type="STRING" id="1121001.SAMN02745857_00255"/>
<evidence type="ECO:0000256" key="3">
    <source>
        <dbReference type="ARBA" id="ARBA00022795"/>
    </source>
</evidence>
<evidence type="ECO:0000256" key="2">
    <source>
        <dbReference type="ARBA" id="ARBA00016013"/>
    </source>
</evidence>
<dbReference type="GO" id="GO:0044781">
    <property type="term" value="P:bacterial-type flagellum organization"/>
    <property type="evidence" value="ECO:0007669"/>
    <property type="project" value="UniProtKB-UniRule"/>
</dbReference>
<evidence type="ECO:0000256" key="4">
    <source>
        <dbReference type="ARBA" id="ARBA00024746"/>
    </source>
</evidence>
<name>A0A1W1WYJ4_9NEIS</name>
<organism evidence="8 9">
    <name type="scientific">Andreprevotia lacus DSM 23236</name>
    <dbReference type="NCBI Taxonomy" id="1121001"/>
    <lineage>
        <taxon>Bacteria</taxon>
        <taxon>Pseudomonadati</taxon>
        <taxon>Pseudomonadota</taxon>
        <taxon>Betaproteobacteria</taxon>
        <taxon>Neisseriales</taxon>
        <taxon>Chitinibacteraceae</taxon>
        <taxon>Andreprevotia</taxon>
    </lineage>
</organism>
<keyword evidence="8" id="KW-0282">Flagellum</keyword>
<dbReference type="InterPro" id="IPR025963">
    <property type="entry name" value="FLgD_Tudor"/>
</dbReference>
<comment type="similarity">
    <text evidence="1 5">Belongs to the FlgD family.</text>
</comment>
<dbReference type="Pfam" id="PF13860">
    <property type="entry name" value="FlgD_ig"/>
    <property type="match status" value="1"/>
</dbReference>
<dbReference type="AlphaFoldDB" id="A0A1W1WYJ4"/>
<evidence type="ECO:0000259" key="7">
    <source>
        <dbReference type="Pfam" id="PF13861"/>
    </source>
</evidence>
<keyword evidence="8" id="KW-0969">Cilium</keyword>
<evidence type="ECO:0000256" key="5">
    <source>
        <dbReference type="RuleBase" id="RU362076"/>
    </source>
</evidence>
<sequence length="226" mass="23645">MATTDAVSNKSFDYTALNAKATTTKSATEQQGDTFMKLLVKQLQSQDPMNPMDNAQFTSQMAQINTVTGIDKLNTTLTTLLSAYGTTQNMQAAGLVGKQVLSDGKYMQYNGSGNASGGNVTVPAGVNTVQVRITGADGTLVDQIQMTVTGKGDLPINWDGKDGDGKQMPAGQYLIQAAGLDADGKVVALSTKTWQTASSVIFGSNGAQVQLASGETVDFSKVTQVK</sequence>
<accession>A0A1W1WYJ4</accession>
<reference evidence="8 9" key="1">
    <citation type="submission" date="2017-04" db="EMBL/GenBank/DDBJ databases">
        <authorList>
            <person name="Afonso C.L."/>
            <person name="Miller P.J."/>
            <person name="Scott M.A."/>
            <person name="Spackman E."/>
            <person name="Goraichik I."/>
            <person name="Dimitrov K.M."/>
            <person name="Suarez D.L."/>
            <person name="Swayne D.E."/>
        </authorList>
    </citation>
    <scope>NUCLEOTIDE SEQUENCE [LARGE SCALE GENOMIC DNA]</scope>
    <source>
        <strain evidence="8 9">DSM 23236</strain>
    </source>
</reference>
<dbReference type="Pfam" id="PF03963">
    <property type="entry name" value="FlgD"/>
    <property type="match status" value="1"/>
</dbReference>
<keyword evidence="8" id="KW-0966">Cell projection</keyword>
<gene>
    <name evidence="8" type="ORF">SAMN02745857_00255</name>
</gene>
<keyword evidence="3 5" id="KW-1005">Bacterial flagellum biogenesis</keyword>
<dbReference type="RefSeq" id="WP_084088715.1">
    <property type="nucleotide sequence ID" value="NZ_FWXD01000001.1"/>
</dbReference>
<dbReference type="Gene3D" id="2.60.40.4070">
    <property type="match status" value="1"/>
</dbReference>
<evidence type="ECO:0000313" key="8">
    <source>
        <dbReference type="EMBL" id="SMC16799.1"/>
    </source>
</evidence>
<comment type="function">
    <text evidence="4 5">Required for flagellar hook formation. May act as a scaffolding protein.</text>
</comment>
<dbReference type="OrthoDB" id="9785233at2"/>
<feature type="domain" description="FlgD Tudor-like" evidence="7">
    <location>
        <begin position="88"/>
        <end position="223"/>
    </location>
</feature>